<evidence type="ECO:0000256" key="3">
    <source>
        <dbReference type="SAM" id="SignalP"/>
    </source>
</evidence>
<dbReference type="InterPro" id="IPR010980">
    <property type="entry name" value="Cyt_c/b562"/>
</dbReference>
<feature type="chain" id="PRO_5004639062" description="Cytochrome b562 family protein" evidence="3">
    <location>
        <begin position="19"/>
        <end position="127"/>
    </location>
</feature>
<dbReference type="InterPro" id="IPR009155">
    <property type="entry name" value="Cyt_b562"/>
</dbReference>
<evidence type="ECO:0008006" key="6">
    <source>
        <dbReference type="Google" id="ProtNLM"/>
    </source>
</evidence>
<dbReference type="Pfam" id="PF07361">
    <property type="entry name" value="Cytochrom_B562"/>
    <property type="match status" value="1"/>
</dbReference>
<keyword evidence="2 3" id="KW-0732">Signal</keyword>
<dbReference type="EMBL" id="BATJ01000015">
    <property type="protein sequence ID" value="GAD68513.1"/>
    <property type="molecule type" value="Genomic_DNA"/>
</dbReference>
<gene>
    <name evidence="4" type="ORF">VPR01S_15_00310</name>
</gene>
<evidence type="ECO:0000313" key="4">
    <source>
        <dbReference type="EMBL" id="GAD68513.1"/>
    </source>
</evidence>
<evidence type="ECO:0000313" key="5">
    <source>
        <dbReference type="Proteomes" id="UP000016570"/>
    </source>
</evidence>
<reference evidence="4 5" key="1">
    <citation type="submission" date="2013-09" db="EMBL/GenBank/DDBJ databases">
        <title>Whole genome shotgun sequence of Vibrio proteolyticus NBRC 13287.</title>
        <authorList>
            <person name="Isaki S."/>
            <person name="Hosoyama A."/>
            <person name="Numata M."/>
            <person name="Hashimoto M."/>
            <person name="Hosoyama Y."/>
            <person name="Tsuchikane K."/>
            <person name="Noguchi M."/>
            <person name="Hirakata S."/>
            <person name="Ichikawa N."/>
            <person name="Ohji S."/>
            <person name="Yamazoe A."/>
            <person name="Fujita N."/>
        </authorList>
    </citation>
    <scope>NUCLEOTIDE SEQUENCE [LARGE SCALE GENOMIC DNA]</scope>
    <source>
        <strain evidence="4 5">NBRC 13287</strain>
    </source>
</reference>
<dbReference type="eggNOG" id="COG3783">
    <property type="taxonomic scope" value="Bacteria"/>
</dbReference>
<feature type="signal peptide" evidence="3">
    <location>
        <begin position="1"/>
        <end position="18"/>
    </location>
</feature>
<comment type="similarity">
    <text evidence="1">Belongs to the cytochrome b562 family.</text>
</comment>
<proteinExistence type="inferred from homology"/>
<accession>U3BPP5</accession>
<evidence type="ECO:0000256" key="2">
    <source>
        <dbReference type="ARBA" id="ARBA00022729"/>
    </source>
</evidence>
<organism evidence="4 5">
    <name type="scientific">Vibrio proteolyticus NBRC 13287</name>
    <dbReference type="NCBI Taxonomy" id="1219065"/>
    <lineage>
        <taxon>Bacteria</taxon>
        <taxon>Pseudomonadati</taxon>
        <taxon>Pseudomonadota</taxon>
        <taxon>Gammaproteobacteria</taxon>
        <taxon>Vibrionales</taxon>
        <taxon>Vibrionaceae</taxon>
        <taxon>Vibrio</taxon>
    </lineage>
</organism>
<dbReference type="Proteomes" id="UP000016570">
    <property type="component" value="Unassembled WGS sequence"/>
</dbReference>
<name>U3BPP5_VIBPR</name>
<comment type="caution">
    <text evidence="4">The sequence shown here is derived from an EMBL/GenBank/DDBJ whole genome shotgun (WGS) entry which is preliminary data.</text>
</comment>
<dbReference type="AlphaFoldDB" id="U3BPP5"/>
<dbReference type="SUPFAM" id="SSF47175">
    <property type="entry name" value="Cytochromes"/>
    <property type="match status" value="1"/>
</dbReference>
<keyword evidence="5" id="KW-1185">Reference proteome</keyword>
<dbReference type="GO" id="GO:0009055">
    <property type="term" value="F:electron transfer activity"/>
    <property type="evidence" value="ECO:0007669"/>
    <property type="project" value="InterPro"/>
</dbReference>
<dbReference type="GO" id="GO:0042597">
    <property type="term" value="C:periplasmic space"/>
    <property type="evidence" value="ECO:0007669"/>
    <property type="project" value="InterPro"/>
</dbReference>
<sequence>MKKLIPLLALVAATSVYASGSDLKATMKEMRVEFKHAAEAQNIEEMEAPVANLTQLVNQAKLGVYPPEKQDLYKEGFTKLTVALDGVKAHLQAGELEQAKEALRQVDDLRVEYHDKRNPSIWSKLFG</sequence>
<dbReference type="GO" id="GO:0005506">
    <property type="term" value="F:iron ion binding"/>
    <property type="evidence" value="ECO:0007669"/>
    <property type="project" value="InterPro"/>
</dbReference>
<dbReference type="GO" id="GO:0020037">
    <property type="term" value="F:heme binding"/>
    <property type="evidence" value="ECO:0007669"/>
    <property type="project" value="InterPro"/>
</dbReference>
<dbReference type="Gene3D" id="1.20.120.10">
    <property type="entry name" value="Cytochrome c/b562"/>
    <property type="match status" value="1"/>
</dbReference>
<protein>
    <recommendedName>
        <fullName evidence="6">Cytochrome b562 family protein</fullName>
    </recommendedName>
</protein>
<evidence type="ECO:0000256" key="1">
    <source>
        <dbReference type="ARBA" id="ARBA00005523"/>
    </source>
</evidence>
<dbReference type="STRING" id="1219065.VPR01S_15_00310"/>
<dbReference type="GO" id="GO:0022900">
    <property type="term" value="P:electron transport chain"/>
    <property type="evidence" value="ECO:0007669"/>
    <property type="project" value="InterPro"/>
</dbReference>
<dbReference type="RefSeq" id="WP_021706482.1">
    <property type="nucleotide sequence ID" value="NZ_BATJ01000015.1"/>
</dbReference>